<dbReference type="EMBL" id="SPHZ02000005">
    <property type="protein sequence ID" value="KAF0917088.1"/>
    <property type="molecule type" value="Genomic_DNA"/>
</dbReference>
<organism evidence="1 2">
    <name type="scientific">Oryza meyeriana var. granulata</name>
    <dbReference type="NCBI Taxonomy" id="110450"/>
    <lineage>
        <taxon>Eukaryota</taxon>
        <taxon>Viridiplantae</taxon>
        <taxon>Streptophyta</taxon>
        <taxon>Embryophyta</taxon>
        <taxon>Tracheophyta</taxon>
        <taxon>Spermatophyta</taxon>
        <taxon>Magnoliopsida</taxon>
        <taxon>Liliopsida</taxon>
        <taxon>Poales</taxon>
        <taxon>Poaceae</taxon>
        <taxon>BOP clade</taxon>
        <taxon>Oryzoideae</taxon>
        <taxon>Oryzeae</taxon>
        <taxon>Oryzinae</taxon>
        <taxon>Oryza</taxon>
        <taxon>Oryza meyeriana</taxon>
    </lineage>
</organism>
<accession>A0A6G1DWT9</accession>
<proteinExistence type="predicted"/>
<comment type="caution">
    <text evidence="1">The sequence shown here is derived from an EMBL/GenBank/DDBJ whole genome shotgun (WGS) entry which is preliminary data.</text>
</comment>
<reference evidence="1 2" key="1">
    <citation type="submission" date="2019-11" db="EMBL/GenBank/DDBJ databases">
        <title>Whole genome sequence of Oryza granulata.</title>
        <authorList>
            <person name="Li W."/>
        </authorList>
    </citation>
    <scope>NUCLEOTIDE SEQUENCE [LARGE SCALE GENOMIC DNA]</scope>
    <source>
        <strain evidence="2">cv. Menghai</strain>
        <tissue evidence="1">Leaf</tissue>
    </source>
</reference>
<name>A0A6G1DWT9_9ORYZ</name>
<keyword evidence="2" id="KW-1185">Reference proteome</keyword>
<gene>
    <name evidence="1" type="ORF">E2562_016895</name>
</gene>
<protein>
    <submittedName>
        <fullName evidence="1">Uncharacterized protein</fullName>
    </submittedName>
</protein>
<dbReference type="Proteomes" id="UP000479710">
    <property type="component" value="Unassembled WGS sequence"/>
</dbReference>
<dbReference type="AlphaFoldDB" id="A0A6G1DWT9"/>
<sequence>MSQRSLTVATARRQLVSPQRHPGLGGRNRTATVISSASSFSQPSVSHGAGSRDSQVSDLLLVTCLFYKGDSSVVERTCRKPDNFNRKFYRYAKENVDLAHKG</sequence>
<evidence type="ECO:0000313" key="2">
    <source>
        <dbReference type="Proteomes" id="UP000479710"/>
    </source>
</evidence>
<evidence type="ECO:0000313" key="1">
    <source>
        <dbReference type="EMBL" id="KAF0917088.1"/>
    </source>
</evidence>
<dbReference type="OrthoDB" id="719121at2759"/>